<keyword evidence="1" id="KW-0175">Coiled coil</keyword>
<gene>
    <name evidence="3" type="ORF">AK812_SmicGene33508</name>
</gene>
<feature type="compositionally biased region" description="Pro residues" evidence="2">
    <location>
        <begin position="759"/>
        <end position="770"/>
    </location>
</feature>
<feature type="compositionally biased region" description="Low complexity" evidence="2">
    <location>
        <begin position="898"/>
        <end position="918"/>
    </location>
</feature>
<feature type="compositionally biased region" description="Low complexity" evidence="2">
    <location>
        <begin position="867"/>
        <end position="879"/>
    </location>
</feature>
<evidence type="ECO:0000256" key="1">
    <source>
        <dbReference type="SAM" id="Coils"/>
    </source>
</evidence>
<feature type="compositionally biased region" description="Polar residues" evidence="2">
    <location>
        <begin position="789"/>
        <end position="799"/>
    </location>
</feature>
<feature type="compositionally biased region" description="Acidic residues" evidence="2">
    <location>
        <begin position="724"/>
        <end position="733"/>
    </location>
</feature>
<feature type="coiled-coil region" evidence="1">
    <location>
        <begin position="497"/>
        <end position="591"/>
    </location>
</feature>
<feature type="region of interest" description="Disordered" evidence="2">
    <location>
        <begin position="108"/>
        <end position="136"/>
    </location>
</feature>
<dbReference type="PANTHER" id="PTHR24637:SF421">
    <property type="entry name" value="CUTICLE COLLAGEN DPY-2"/>
    <property type="match status" value="1"/>
</dbReference>
<keyword evidence="4" id="KW-1185">Reference proteome</keyword>
<dbReference type="PANTHER" id="PTHR24637">
    <property type="entry name" value="COLLAGEN"/>
    <property type="match status" value="1"/>
</dbReference>
<name>A0A1Q9CRE4_SYMMI</name>
<proteinExistence type="predicted"/>
<accession>A0A1Q9CRE4</accession>
<feature type="compositionally biased region" description="Low complexity" evidence="2">
    <location>
        <begin position="981"/>
        <end position="1004"/>
    </location>
</feature>
<feature type="compositionally biased region" description="Basic and acidic residues" evidence="2">
    <location>
        <begin position="108"/>
        <end position="118"/>
    </location>
</feature>
<dbReference type="OrthoDB" id="430677at2759"/>
<sequence>MGQYFSLRGAEEWADTLHKTALPSIWSTATYTPLAKSRQILLTRPGNVEYVFPGTFRQGGDYVQVSEAAEVVLIAGFDAESGRCYSGIVLQAHCNFPHKFSRTVEEVTAAEKKVREQDASPSPPSPSEDMESTATRCPSVEKLRRECSWMSRSASGARLSPTSTMFKSASRSSGLSLEKFGELEEPPPTRERLWSCCLLYAVKEGILVHFADDIESCEEVIRSVQARYRDVQGSAASVAHPQVHTVRHSAGGAPPVAGRIIAAVLKNDLKRDFQVYSTADKQKEFTNCVAFSMRIVKDFQLAVRGFDIVKACESNPSLGRKAGEVVGGAWAALAHGVSWTASEEVLITKTTQACKIECRLHRVENGFKVHLESSTCFQAWCTFHFIREPRPFIFDLPPSVMSLTEFDVMAVNDPGAVLLSCVLSHCGASLGSSPDFVVRQHIHDIPHLRCISEEEWFCCWHFGTALQMIRPASQGYLSVDFASANPPLVRREAKTPESDLEERLANAMEVAKVAEAAAARAAVMVAAQDQRLNAADEKIIELEQENAEQKKELEAVRGDFAKVDADVNDALNQTNSTALRLQAEVEGIQREDGQLKAKDDILERVVKDVESKVIEFGTEAMHAETAAGHAQKDAGKAKNASDLLKAREANLKYEVDDLGTTLDEVLKDQNSSKSAVQKLLNRTQNLGKTMLKISKHLRKFDGSLSKAVRQAGESDKLAKMAKEEADDALDDVESVGQPVPGFGGGYSRASSVAGEEGPRGPPGPPGPPGPDARSKKAAQSSRSAPGPRNKQSQSGQNEEAQPVRTVVSSVYDPTTAAVAAKQHAKAAWEAVKQIQAQNSKTRPIYQVASMTGDLIQIMKGPPGPQGAPGEAGAAGAKGKPGPPGVPLREPPPSPPPRNTSNSTATSNSSNTTSQSNSSDTDDVEAPLKKAASLPMYFAAFGASVAVLLILYRSIDAIIVTGDLSARAWNKKKKLRAKAKAKSSAESAAASAPADAAASAPADES</sequence>
<comment type="caution">
    <text evidence="3">The sequence shown here is derived from an EMBL/GenBank/DDBJ whole genome shotgun (WGS) entry which is preliminary data.</text>
</comment>
<organism evidence="3 4">
    <name type="scientific">Symbiodinium microadriaticum</name>
    <name type="common">Dinoflagellate</name>
    <name type="synonym">Zooxanthella microadriatica</name>
    <dbReference type="NCBI Taxonomy" id="2951"/>
    <lineage>
        <taxon>Eukaryota</taxon>
        <taxon>Sar</taxon>
        <taxon>Alveolata</taxon>
        <taxon>Dinophyceae</taxon>
        <taxon>Suessiales</taxon>
        <taxon>Symbiodiniaceae</taxon>
        <taxon>Symbiodinium</taxon>
    </lineage>
</organism>
<dbReference type="AlphaFoldDB" id="A0A1Q9CRE4"/>
<evidence type="ECO:0000313" key="4">
    <source>
        <dbReference type="Proteomes" id="UP000186817"/>
    </source>
</evidence>
<dbReference type="Proteomes" id="UP000186817">
    <property type="component" value="Unassembled WGS sequence"/>
</dbReference>
<feature type="region of interest" description="Disordered" evidence="2">
    <location>
        <begin position="856"/>
        <end position="923"/>
    </location>
</feature>
<feature type="region of interest" description="Disordered" evidence="2">
    <location>
        <begin position="977"/>
        <end position="1004"/>
    </location>
</feature>
<feature type="compositionally biased region" description="Basic and acidic residues" evidence="2">
    <location>
        <begin position="712"/>
        <end position="723"/>
    </location>
</feature>
<evidence type="ECO:0000313" key="3">
    <source>
        <dbReference type="EMBL" id="OLP85481.1"/>
    </source>
</evidence>
<feature type="region of interest" description="Disordered" evidence="2">
    <location>
        <begin position="710"/>
        <end position="804"/>
    </location>
</feature>
<protein>
    <submittedName>
        <fullName evidence="3">Uncharacterized protein</fullName>
    </submittedName>
</protein>
<dbReference type="EMBL" id="LSRX01000974">
    <property type="protein sequence ID" value="OLP85481.1"/>
    <property type="molecule type" value="Genomic_DNA"/>
</dbReference>
<reference evidence="3 4" key="1">
    <citation type="submission" date="2016-02" db="EMBL/GenBank/DDBJ databases">
        <title>Genome analysis of coral dinoflagellate symbionts highlights evolutionary adaptations to a symbiotic lifestyle.</title>
        <authorList>
            <person name="Aranda M."/>
            <person name="Li Y."/>
            <person name="Liew Y.J."/>
            <person name="Baumgarten S."/>
            <person name="Simakov O."/>
            <person name="Wilson M."/>
            <person name="Piel J."/>
            <person name="Ashoor H."/>
            <person name="Bougouffa S."/>
            <person name="Bajic V.B."/>
            <person name="Ryu T."/>
            <person name="Ravasi T."/>
            <person name="Bayer T."/>
            <person name="Micklem G."/>
            <person name="Kim H."/>
            <person name="Bhak J."/>
            <person name="Lajeunesse T.C."/>
            <person name="Voolstra C.R."/>
        </authorList>
    </citation>
    <scope>NUCLEOTIDE SEQUENCE [LARGE SCALE GENOMIC DNA]</scope>
    <source>
        <strain evidence="3 4">CCMP2467</strain>
    </source>
</reference>
<feature type="compositionally biased region" description="Pro residues" evidence="2">
    <location>
        <begin position="880"/>
        <end position="897"/>
    </location>
</feature>
<evidence type="ECO:0000256" key="2">
    <source>
        <dbReference type="SAM" id="MobiDB-lite"/>
    </source>
</evidence>